<comment type="function">
    <text evidence="7">Part of the tripartite ATP-independent periplasmic (TRAP) transport system.</text>
</comment>
<evidence type="ECO:0000256" key="8">
    <source>
        <dbReference type="SAM" id="MobiDB-lite"/>
    </source>
</evidence>
<evidence type="ECO:0000256" key="1">
    <source>
        <dbReference type="ARBA" id="ARBA00004651"/>
    </source>
</evidence>
<feature type="transmembrane region" description="Helical" evidence="7">
    <location>
        <begin position="87"/>
        <end position="115"/>
    </location>
</feature>
<dbReference type="EMBL" id="JAFMPY010000031">
    <property type="protein sequence ID" value="MBO0906096.1"/>
    <property type="molecule type" value="Genomic_DNA"/>
</dbReference>
<keyword evidence="3" id="KW-1003">Cell membrane</keyword>
<feature type="transmembrane region" description="Helical" evidence="7">
    <location>
        <begin position="135"/>
        <end position="159"/>
    </location>
</feature>
<keyword evidence="6 7" id="KW-0472">Membrane</keyword>
<evidence type="ECO:0000256" key="5">
    <source>
        <dbReference type="ARBA" id="ARBA00022989"/>
    </source>
</evidence>
<comment type="caution">
    <text evidence="10">The sequence shown here is derived from an EMBL/GenBank/DDBJ whole genome shotgun (WGS) entry which is preliminary data.</text>
</comment>
<evidence type="ECO:0000256" key="4">
    <source>
        <dbReference type="ARBA" id="ARBA00022692"/>
    </source>
</evidence>
<evidence type="ECO:0000259" key="9">
    <source>
        <dbReference type="Pfam" id="PF04290"/>
    </source>
</evidence>
<gene>
    <name evidence="10" type="ORF">J1C47_20805</name>
</gene>
<evidence type="ECO:0000256" key="7">
    <source>
        <dbReference type="RuleBase" id="RU369079"/>
    </source>
</evidence>
<sequence length="194" mass="20644">MLETTLRQISLVMSRLGGGMLLAAALLVAVEVSLRMSRLVIFSVGTELSSYALAVGAAWSFAHVVFERAHVRVDVVSQRLPPLPRAFFDVLAMASLAVVGFLLTLAAWTTFATTLALDTHSNTTLATPLAVPQGLWVAGIGWFTFIAAYRTATAAAALLRRDLAEVTRIAAPPSAEDEASEAALDARSRMEAES</sequence>
<keyword evidence="2 7" id="KW-0813">Transport</keyword>
<protein>
    <recommendedName>
        <fullName evidence="7">TRAP transporter small permease protein</fullName>
    </recommendedName>
</protein>
<keyword evidence="5 7" id="KW-1133">Transmembrane helix</keyword>
<dbReference type="RefSeq" id="WP_207352730.1">
    <property type="nucleotide sequence ID" value="NZ_JAFMPY010000031.1"/>
</dbReference>
<proteinExistence type="inferred from homology"/>
<evidence type="ECO:0000256" key="3">
    <source>
        <dbReference type="ARBA" id="ARBA00022475"/>
    </source>
</evidence>
<keyword evidence="4 7" id="KW-0812">Transmembrane</keyword>
<dbReference type="InterPro" id="IPR055348">
    <property type="entry name" value="DctQ"/>
</dbReference>
<comment type="subunit">
    <text evidence="7">The complex comprises the extracytoplasmic solute receptor protein and the two transmembrane proteins.</text>
</comment>
<feature type="transmembrane region" description="Helical" evidence="7">
    <location>
        <begin position="12"/>
        <end position="36"/>
    </location>
</feature>
<keyword evidence="11" id="KW-1185">Reference proteome</keyword>
<comment type="similarity">
    <text evidence="7">Belongs to the TRAP transporter small permease family.</text>
</comment>
<reference evidence="10 11" key="1">
    <citation type="submission" date="2021-03" db="EMBL/GenBank/DDBJ databases">
        <title>Whole genome sequence of Jiella sp. MQZ13P-4.</title>
        <authorList>
            <person name="Tuo L."/>
        </authorList>
    </citation>
    <scope>NUCLEOTIDE SEQUENCE [LARGE SCALE GENOMIC DNA]</scope>
    <source>
        <strain evidence="10 11">MQZ13P-4</strain>
    </source>
</reference>
<organism evidence="10 11">
    <name type="scientific">Jiella sonneratiae</name>
    <dbReference type="NCBI Taxonomy" id="2816856"/>
    <lineage>
        <taxon>Bacteria</taxon>
        <taxon>Pseudomonadati</taxon>
        <taxon>Pseudomonadota</taxon>
        <taxon>Alphaproteobacteria</taxon>
        <taxon>Hyphomicrobiales</taxon>
        <taxon>Aurantimonadaceae</taxon>
        <taxon>Jiella</taxon>
    </lineage>
</organism>
<feature type="compositionally biased region" description="Basic and acidic residues" evidence="8">
    <location>
        <begin position="184"/>
        <end position="194"/>
    </location>
</feature>
<dbReference type="Pfam" id="PF04290">
    <property type="entry name" value="DctQ"/>
    <property type="match status" value="1"/>
</dbReference>
<feature type="region of interest" description="Disordered" evidence="8">
    <location>
        <begin position="173"/>
        <end position="194"/>
    </location>
</feature>
<dbReference type="Proteomes" id="UP000664288">
    <property type="component" value="Unassembled WGS sequence"/>
</dbReference>
<evidence type="ECO:0000256" key="2">
    <source>
        <dbReference type="ARBA" id="ARBA00022448"/>
    </source>
</evidence>
<keyword evidence="7" id="KW-0997">Cell inner membrane</keyword>
<feature type="domain" description="Tripartite ATP-independent periplasmic transporters DctQ component" evidence="9">
    <location>
        <begin position="26"/>
        <end position="154"/>
    </location>
</feature>
<evidence type="ECO:0000313" key="10">
    <source>
        <dbReference type="EMBL" id="MBO0906096.1"/>
    </source>
</evidence>
<accession>A0ABS3J8U9</accession>
<comment type="subcellular location">
    <subcellularLocation>
        <location evidence="7">Cell inner membrane</location>
        <topology evidence="7">Multi-pass membrane protein</topology>
    </subcellularLocation>
    <subcellularLocation>
        <location evidence="1">Cell membrane</location>
        <topology evidence="1">Multi-pass membrane protein</topology>
    </subcellularLocation>
</comment>
<evidence type="ECO:0000313" key="11">
    <source>
        <dbReference type="Proteomes" id="UP000664288"/>
    </source>
</evidence>
<evidence type="ECO:0000256" key="6">
    <source>
        <dbReference type="ARBA" id="ARBA00023136"/>
    </source>
</evidence>
<name>A0ABS3J8U9_9HYPH</name>
<feature type="transmembrane region" description="Helical" evidence="7">
    <location>
        <begin position="48"/>
        <end position="66"/>
    </location>
</feature>